<comment type="caution">
    <text evidence="2">The sequence shown here is derived from an EMBL/GenBank/DDBJ whole genome shotgun (WGS) entry which is preliminary data.</text>
</comment>
<feature type="compositionally biased region" description="Acidic residues" evidence="1">
    <location>
        <begin position="180"/>
        <end position="190"/>
    </location>
</feature>
<evidence type="ECO:0000313" key="3">
    <source>
        <dbReference type="Proteomes" id="UP001215598"/>
    </source>
</evidence>
<gene>
    <name evidence="2" type="ORF">B0H16DRAFT_1793405</name>
</gene>
<organism evidence="2 3">
    <name type="scientific">Mycena metata</name>
    <dbReference type="NCBI Taxonomy" id="1033252"/>
    <lineage>
        <taxon>Eukaryota</taxon>
        <taxon>Fungi</taxon>
        <taxon>Dikarya</taxon>
        <taxon>Basidiomycota</taxon>
        <taxon>Agaricomycotina</taxon>
        <taxon>Agaricomycetes</taxon>
        <taxon>Agaricomycetidae</taxon>
        <taxon>Agaricales</taxon>
        <taxon>Marasmiineae</taxon>
        <taxon>Mycenaceae</taxon>
        <taxon>Mycena</taxon>
    </lineage>
</organism>
<protein>
    <submittedName>
        <fullName evidence="2">Uncharacterized protein</fullName>
    </submittedName>
</protein>
<feature type="compositionally biased region" description="Acidic residues" evidence="1">
    <location>
        <begin position="124"/>
        <end position="138"/>
    </location>
</feature>
<name>A0AAD7MKC7_9AGAR</name>
<evidence type="ECO:0000256" key="1">
    <source>
        <dbReference type="SAM" id="MobiDB-lite"/>
    </source>
</evidence>
<dbReference type="AlphaFoldDB" id="A0AAD7MKC7"/>
<accession>A0AAD7MKC7</accession>
<sequence length="710" mass="78612">MFRKTPHGYIHIFLRKSNLMSWGIILSERRPGLIDKLHPRRTAAEIRAEEAHSAALALEKHAAAERSQSASIARVAAQEDKMQHEDEEVSTLKSSVLPSSHDKQARRYSARPDLRTPDSPIDKEQEEDLELDSMEQDNYDAPPASTIDTDSDGMALGTEDEQDNFAAAEGDQHDEPFGADGDDEDRDPDYEASGGEDVNVSKGDLRAKIADSREEAPVAGSSGPKKRKNAVAMEPPPVPKRPKASEIGGLKPQWKKIAMADERGRAQSSKPSESRSSSKSSHMQTGTSEGEYFGGAVDEDEAVVPVPPAAESSGKRSRRGGTAAMGIKLSDVTPQISGPVIKVKKPRYNNDHLPFGVERPEQIKVWQTTAIGMITEWAGSLDDAFSAGASQPEFKAEVRKAWVKCFPDIPCDDAVYGVAASAIRTWRSETGKYTISYFDNLFAKRARELREDTAGRVAFVAAELDGMSFVYADPVNKRGAYRSQAVSYAYARHLRIISVVPLEDRRKQKGALALTTAAVERGLGMWKSGTKFQEPVKRVGRKSALRFVADPWAKHAGTYLKVIAQLSDSKWADIDHLAEEWNAAPPNWDIGEDEDTSEELCSMAAQNWKWLDTQSGNEGENGTRSFSGRGWDYEKLTGFVQVIMEPHNIVAVWRVWRYSASSRQTVPDPKHFADASYVWVFNNVLLVYVWDSLGARDFPGDIDFQECDEN</sequence>
<keyword evidence="3" id="KW-1185">Reference proteome</keyword>
<dbReference type="Proteomes" id="UP001215598">
    <property type="component" value="Unassembled WGS sequence"/>
</dbReference>
<feature type="region of interest" description="Disordered" evidence="1">
    <location>
        <begin position="78"/>
        <end position="293"/>
    </location>
</feature>
<evidence type="ECO:0000313" key="2">
    <source>
        <dbReference type="EMBL" id="KAJ7720394.1"/>
    </source>
</evidence>
<proteinExistence type="predicted"/>
<feature type="compositionally biased region" description="Basic and acidic residues" evidence="1">
    <location>
        <begin position="203"/>
        <end position="216"/>
    </location>
</feature>
<dbReference type="EMBL" id="JARKIB010000240">
    <property type="protein sequence ID" value="KAJ7720394.1"/>
    <property type="molecule type" value="Genomic_DNA"/>
</dbReference>
<feature type="compositionally biased region" description="Basic and acidic residues" evidence="1">
    <location>
        <begin position="100"/>
        <end position="123"/>
    </location>
</feature>
<feature type="compositionally biased region" description="Low complexity" evidence="1">
    <location>
        <begin position="268"/>
        <end position="281"/>
    </location>
</feature>
<reference evidence="2" key="1">
    <citation type="submission" date="2023-03" db="EMBL/GenBank/DDBJ databases">
        <title>Massive genome expansion in bonnet fungi (Mycena s.s.) driven by repeated elements and novel gene families across ecological guilds.</title>
        <authorList>
            <consortium name="Lawrence Berkeley National Laboratory"/>
            <person name="Harder C.B."/>
            <person name="Miyauchi S."/>
            <person name="Viragh M."/>
            <person name="Kuo A."/>
            <person name="Thoen E."/>
            <person name="Andreopoulos B."/>
            <person name="Lu D."/>
            <person name="Skrede I."/>
            <person name="Drula E."/>
            <person name="Henrissat B."/>
            <person name="Morin E."/>
            <person name="Kohler A."/>
            <person name="Barry K."/>
            <person name="LaButti K."/>
            <person name="Morin E."/>
            <person name="Salamov A."/>
            <person name="Lipzen A."/>
            <person name="Mereny Z."/>
            <person name="Hegedus B."/>
            <person name="Baldrian P."/>
            <person name="Stursova M."/>
            <person name="Weitz H."/>
            <person name="Taylor A."/>
            <person name="Grigoriev I.V."/>
            <person name="Nagy L.G."/>
            <person name="Martin F."/>
            <person name="Kauserud H."/>
        </authorList>
    </citation>
    <scope>NUCLEOTIDE SEQUENCE</scope>
    <source>
        <strain evidence="2">CBHHK182m</strain>
    </source>
</reference>